<keyword evidence="3" id="KW-1185">Reference proteome</keyword>
<organism evidence="2 3">
    <name type="scientific">Natronococcus occultus SP4</name>
    <dbReference type="NCBI Taxonomy" id="694430"/>
    <lineage>
        <taxon>Archaea</taxon>
        <taxon>Methanobacteriati</taxon>
        <taxon>Methanobacteriota</taxon>
        <taxon>Stenosarchaea group</taxon>
        <taxon>Halobacteria</taxon>
        <taxon>Halobacteriales</taxon>
        <taxon>Natrialbaceae</taxon>
        <taxon>Natronococcus</taxon>
    </lineage>
</organism>
<proteinExistence type="predicted"/>
<feature type="region of interest" description="Disordered" evidence="1">
    <location>
        <begin position="380"/>
        <end position="407"/>
    </location>
</feature>
<dbReference type="Proteomes" id="UP000010878">
    <property type="component" value="Chromosome"/>
</dbReference>
<gene>
    <name evidence="2" type="ORF">Natoc_0209</name>
</gene>
<reference evidence="2 3" key="1">
    <citation type="submission" date="2012-11" db="EMBL/GenBank/DDBJ databases">
        <title>FINISHED of Natronococcus occultus SP4, DSM 3396.</title>
        <authorList>
            <consortium name="DOE Joint Genome Institute"/>
            <person name="Eisen J."/>
            <person name="Huntemann M."/>
            <person name="Wei C.-L."/>
            <person name="Han J."/>
            <person name="Detter J.C."/>
            <person name="Han C."/>
            <person name="Tapia R."/>
            <person name="Chen A."/>
            <person name="Kyrpides N."/>
            <person name="Mavromatis K."/>
            <person name="Markowitz V."/>
            <person name="Szeto E."/>
            <person name="Ivanova N."/>
            <person name="Mikhailova N."/>
            <person name="Ovchinnikova G."/>
            <person name="Pagani I."/>
            <person name="Pati A."/>
            <person name="Goodwin L."/>
            <person name="Nordberg H.P."/>
            <person name="Cantor M.N."/>
            <person name="Hua S.X."/>
            <person name="Woyke T."/>
            <person name="Eisen J."/>
            <person name="Klenk H.-P."/>
            <person name="Klenk H.-P."/>
        </authorList>
    </citation>
    <scope>NUCLEOTIDE SEQUENCE [LARGE SCALE GENOMIC DNA]</scope>
    <source>
        <strain evidence="2 3">SP4</strain>
    </source>
</reference>
<name>L0JTK5_9EURY</name>
<dbReference type="HOGENOM" id="CLU_024174_0_0_2"/>
<evidence type="ECO:0000313" key="2">
    <source>
        <dbReference type="EMBL" id="AGB36086.1"/>
    </source>
</evidence>
<evidence type="ECO:0000313" key="3">
    <source>
        <dbReference type="Proteomes" id="UP000010878"/>
    </source>
</evidence>
<dbReference type="OrthoDB" id="269729at2157"/>
<protein>
    <recommendedName>
        <fullName evidence="4">CHAT domain-containing protein</fullName>
    </recommendedName>
</protein>
<sequence>MKPTFEPTDDGVEIIDRIERHRYQLTTHSPVSIESVDCDRIQYPVDSAVRITTDTITLPTTHYVYVRDQTGSMVAEVKPDEQASLPKGEYTLDLSGPLKVYAQVNSSIQVYSDPERTHIGLDGRTAVVLGARSYHTRPARTITTTTKPTDLMQAVSTFGSALKTTTPDRSYPTLRGHPPAIERGDKLVIPDGVEQSKTGIKIQTPPTYRHIFTVGPLAYYLGAKVVPGTQPRLTTDTGYSYSLDRQKGFESTVKRVLQHIFFLDCISRTEGISPLPLHNRHSIESIFDDDMQSVYDQPIEKQVQTYLEIPFSKIRPYIPDWKFEIRLTPSSRFIEFLPFVTNCLAPIYTQDGDRQDLSDLKDEIDAISDFTRSPFTRDMEVTRSNAPTPEPRDPPASVQQRWSGKNGPELISTAPLSAFKNSIDRSPRDEPIEVDVVCNDSDMREEVKSVDSTYGDREELPVNVRLHYNTSTQELRKILATNSDFLHYIGHIDVNGFECSNGKLDGATVKNSNVKAFLLNACQSHEQGLYLINAGSLGGIVTFGDVANSGAVRIGSVIAQLLNQGFPLYGALDVAKEESIISQQYQMVGDGQTTIAQAETVVPNVCLVNKENSDITVKIKMYGSVRAEKGAVFTPHLGSVSSYYIVPGSTEYIPVSEENLREFLNEGRFPVVSNGTIYWSDEFDFQ</sequence>
<evidence type="ECO:0000256" key="1">
    <source>
        <dbReference type="SAM" id="MobiDB-lite"/>
    </source>
</evidence>
<evidence type="ECO:0008006" key="4">
    <source>
        <dbReference type="Google" id="ProtNLM"/>
    </source>
</evidence>
<dbReference type="KEGG" id="nou:Natoc_0209"/>
<dbReference type="AlphaFoldDB" id="L0JTK5"/>
<dbReference type="EMBL" id="CP003929">
    <property type="protein sequence ID" value="AGB36086.1"/>
    <property type="molecule type" value="Genomic_DNA"/>
</dbReference>
<accession>L0JTK5</accession>
<dbReference type="eggNOG" id="arCOG06229">
    <property type="taxonomic scope" value="Archaea"/>
</dbReference>